<name>A0A6M4GQU4_9PROT</name>
<dbReference type="Pfam" id="PF03401">
    <property type="entry name" value="TctC"/>
    <property type="match status" value="1"/>
</dbReference>
<comment type="similarity">
    <text evidence="1">Belongs to the UPF0065 (bug) family.</text>
</comment>
<evidence type="ECO:0008006" key="5">
    <source>
        <dbReference type="Google" id="ProtNLM"/>
    </source>
</evidence>
<protein>
    <recommendedName>
        <fullName evidence="5">Tripartite-type tricarboxylate transporter receptor subunit TctC</fullName>
    </recommendedName>
</protein>
<keyword evidence="2" id="KW-0732">Signal</keyword>
<dbReference type="CDD" id="cd13578">
    <property type="entry name" value="PBP2_Bug27"/>
    <property type="match status" value="1"/>
</dbReference>
<dbReference type="InterPro" id="IPR042100">
    <property type="entry name" value="Bug_dom1"/>
</dbReference>
<evidence type="ECO:0000256" key="1">
    <source>
        <dbReference type="ARBA" id="ARBA00006987"/>
    </source>
</evidence>
<dbReference type="Proteomes" id="UP000501534">
    <property type="component" value="Chromosome"/>
</dbReference>
<accession>A0A6M4GQU4</accession>
<evidence type="ECO:0000256" key="2">
    <source>
        <dbReference type="SAM" id="SignalP"/>
    </source>
</evidence>
<organism evidence="3 4">
    <name type="scientific">Usitatibacter rugosus</name>
    <dbReference type="NCBI Taxonomy" id="2732067"/>
    <lineage>
        <taxon>Bacteria</taxon>
        <taxon>Pseudomonadati</taxon>
        <taxon>Pseudomonadota</taxon>
        <taxon>Betaproteobacteria</taxon>
        <taxon>Nitrosomonadales</taxon>
        <taxon>Usitatibacteraceae</taxon>
        <taxon>Usitatibacter</taxon>
    </lineage>
</organism>
<evidence type="ECO:0000313" key="4">
    <source>
        <dbReference type="Proteomes" id="UP000501534"/>
    </source>
</evidence>
<dbReference type="InterPro" id="IPR005064">
    <property type="entry name" value="BUG"/>
</dbReference>
<feature type="chain" id="PRO_5026821004" description="Tripartite-type tricarboxylate transporter receptor subunit TctC" evidence="2">
    <location>
        <begin position="23"/>
        <end position="323"/>
    </location>
</feature>
<dbReference type="PANTHER" id="PTHR42928">
    <property type="entry name" value="TRICARBOXYLATE-BINDING PROTEIN"/>
    <property type="match status" value="1"/>
</dbReference>
<gene>
    <name evidence="3" type="ORF">DSM104443_00480</name>
</gene>
<dbReference type="KEGG" id="uru:DSM104443_00480"/>
<evidence type="ECO:0000313" key="3">
    <source>
        <dbReference type="EMBL" id="QJR09436.1"/>
    </source>
</evidence>
<dbReference type="Gene3D" id="3.40.190.10">
    <property type="entry name" value="Periplasmic binding protein-like II"/>
    <property type="match status" value="1"/>
</dbReference>
<dbReference type="Gene3D" id="3.40.190.150">
    <property type="entry name" value="Bordetella uptake gene, domain 1"/>
    <property type="match status" value="1"/>
</dbReference>
<dbReference type="PIRSF" id="PIRSF017082">
    <property type="entry name" value="YflP"/>
    <property type="match status" value="1"/>
</dbReference>
<dbReference type="SUPFAM" id="SSF53850">
    <property type="entry name" value="Periplasmic binding protein-like II"/>
    <property type="match status" value="1"/>
</dbReference>
<keyword evidence="4" id="KW-1185">Reference proteome</keyword>
<proteinExistence type="inferred from homology"/>
<dbReference type="AlphaFoldDB" id="A0A6M4GQU4"/>
<feature type="signal peptide" evidence="2">
    <location>
        <begin position="1"/>
        <end position="22"/>
    </location>
</feature>
<sequence length="323" mass="33597">MNRIVRSFAAAAALALAGGAFAQDTWPSKPITLIVGFAAGGATDASARIIAKKLADNVKQSVVVDNRPGAGGNLAAQLVANAPPDGYTIHLSSVGPLSVAPSLVKNLPYDPEKDLAPLTMGVVFPNVFVVHAAVPAKTFGEFIALAKKDPGSLNYASTGIGSASHLAGELLKQRAGIDIVHIPYKGGGPIMTDLLAGRVTGYFSTLSTAGPHIEAGKLRALATSGLTRMTALPNVPTVAESGFPGFEAVNWYALVAPGKTPPALLDRINAELVKVLKDPDVQRQLGEHGMEPAPMTRAELAAYIKKERDSWAKVIKTANIKAD</sequence>
<reference evidence="3 4" key="1">
    <citation type="submission" date="2020-04" db="EMBL/GenBank/DDBJ databases">
        <title>Usitatibacter rugosus gen. nov., sp. nov. and Usitatibacter palustris sp. nov., novel members of Usitatibacteraceae fam. nov. within the order Nitrosomonadales isolated from soil.</title>
        <authorList>
            <person name="Huber K.J."/>
            <person name="Neumann-Schaal M."/>
            <person name="Geppert A."/>
            <person name="Luckner M."/>
            <person name="Wanner G."/>
            <person name="Overmann J."/>
        </authorList>
    </citation>
    <scope>NUCLEOTIDE SEQUENCE [LARGE SCALE GENOMIC DNA]</scope>
    <source>
        <strain evidence="3 4">0125_3</strain>
    </source>
</reference>
<dbReference type="PANTHER" id="PTHR42928:SF5">
    <property type="entry name" value="BLR1237 PROTEIN"/>
    <property type="match status" value="1"/>
</dbReference>
<dbReference type="RefSeq" id="WP_171089138.1">
    <property type="nucleotide sequence ID" value="NZ_CP053069.1"/>
</dbReference>
<dbReference type="EMBL" id="CP053069">
    <property type="protein sequence ID" value="QJR09436.1"/>
    <property type="molecule type" value="Genomic_DNA"/>
</dbReference>